<dbReference type="InterPro" id="IPR041069">
    <property type="entry name" value="FeoB_Cyto"/>
</dbReference>
<feature type="transmembrane region" description="Helical" evidence="17">
    <location>
        <begin position="289"/>
        <end position="307"/>
    </location>
</feature>
<evidence type="ECO:0000256" key="10">
    <source>
        <dbReference type="ARBA" id="ARBA00023065"/>
    </source>
</evidence>
<evidence type="ECO:0000313" key="20">
    <source>
        <dbReference type="Proteomes" id="UP000295500"/>
    </source>
</evidence>
<keyword evidence="3 17" id="KW-0813">Transport</keyword>
<evidence type="ECO:0000256" key="11">
    <source>
        <dbReference type="ARBA" id="ARBA00023134"/>
    </source>
</evidence>
<comment type="subcellular location">
    <subcellularLocation>
        <location evidence="2 17">Cell membrane</location>
        <topology evidence="2 17">Multi-pass membrane protein</topology>
    </subcellularLocation>
</comment>
<evidence type="ECO:0000256" key="2">
    <source>
        <dbReference type="ARBA" id="ARBA00004651"/>
    </source>
</evidence>
<evidence type="ECO:0000256" key="14">
    <source>
        <dbReference type="NCBIfam" id="TIGR00437"/>
    </source>
</evidence>
<reference evidence="19 20" key="1">
    <citation type="submission" date="2019-03" db="EMBL/GenBank/DDBJ databases">
        <title>Genomic Encyclopedia of Type Strains, Phase IV (KMG-IV): sequencing the most valuable type-strain genomes for metagenomic binning, comparative biology and taxonomic classification.</title>
        <authorList>
            <person name="Goeker M."/>
        </authorList>
    </citation>
    <scope>NUCLEOTIDE SEQUENCE [LARGE SCALE GENOMIC DNA]</scope>
    <source>
        <strain evidence="19 20">DSM 28287</strain>
    </source>
</reference>
<dbReference type="SUPFAM" id="SSF52540">
    <property type="entry name" value="P-loop containing nucleoside triphosphate hydrolases"/>
    <property type="match status" value="1"/>
</dbReference>
<dbReference type="OrthoDB" id="9809127at2"/>
<dbReference type="EMBL" id="SNXO01000001">
    <property type="protein sequence ID" value="TDP60539.1"/>
    <property type="molecule type" value="Genomic_DNA"/>
</dbReference>
<dbReference type="PROSITE" id="PS51711">
    <property type="entry name" value="G_FEOB"/>
    <property type="match status" value="1"/>
</dbReference>
<keyword evidence="20" id="KW-1185">Reference proteome</keyword>
<evidence type="ECO:0000256" key="15">
    <source>
        <dbReference type="PIRSR" id="PIRSR603373-1"/>
    </source>
</evidence>
<keyword evidence="10" id="KW-0406">Ion transport</keyword>
<dbReference type="AlphaFoldDB" id="A0A4R6QG85"/>
<keyword evidence="12 17" id="KW-0472">Membrane</keyword>
<keyword evidence="16" id="KW-0460">Magnesium</keyword>
<dbReference type="InterPro" id="IPR011642">
    <property type="entry name" value="Gate_dom"/>
</dbReference>
<dbReference type="GO" id="GO:0005525">
    <property type="term" value="F:GTP binding"/>
    <property type="evidence" value="ECO:0007669"/>
    <property type="project" value="UniProtKB-KW"/>
</dbReference>
<dbReference type="Pfam" id="PF07664">
    <property type="entry name" value="FeoB_C"/>
    <property type="match status" value="1"/>
</dbReference>
<feature type="binding site" evidence="16">
    <location>
        <position position="23"/>
    </location>
    <ligand>
        <name>Mg(2+)</name>
        <dbReference type="ChEBI" id="CHEBI:18420"/>
        <label>2</label>
    </ligand>
</feature>
<sequence>MARFNVNIALAGNPNSGLTTLYNQMTGGLQHQGVFSTPGNKTKEGPVKGHNGANVIELPGMYSLSEYTVDDMANRQILLEGKPDVIINIVDATNFERNLYLTLQLMELEIPMVLALNMMDEVYSNDIEIDMNKLSEILTIPVLPISASKNRGIHDLIHYAIEAADKHQVPTNIDFCKGHVHTAIHSISHIIEEPAREIGLPVRFCATKIVEGDKPVIRQLSLDDGDSAIIRDIIKDMEHHMDTDREAAMADMRYAFVEDVCKEVVTKEITTTIQHDRAIKIDKILTNRIFAIPIFLCIMVFIFWLTFGSLGSLLSDWLSVGVDWVIKQIGNGLLSAGASTEVYSLVINGVCAGVGSVISFLPIIAVLFFCLSILEDSGYMPRVAFVMDKLLEKIGLSGRSLVPMLIGFGCSVPAIMATRSLPSKRDRHLTITLIPFMSCSAKLPLYAMITAAFFPTNGTLVMAGLYITGILVSIICALIFNKTLFQGDPVPFVMVLPPYRIPAAKSVALRVWENVKGFIKKAFTVIFVATIVIWFLQSFSPGLTMVSDPSHSMLAAIGKFVSPVFEPLGFGDWRAATALITGLSAKEAVVSTMAVLTKATSGLTLAQMLSQMFTPLSAYCFLTFCLLYMPCVATLATVRREMGGWKYAFSTVLFQTGVAWIVAFIIYHIGSLFV</sequence>
<organism evidence="19 20">
    <name type="scientific">Aminicella lysinilytica</name>
    <dbReference type="NCBI Taxonomy" id="433323"/>
    <lineage>
        <taxon>Bacteria</taxon>
        <taxon>Bacillati</taxon>
        <taxon>Bacillota</taxon>
        <taxon>Clostridia</taxon>
        <taxon>Peptostreptococcales</taxon>
        <taxon>Anaerovoracaceae</taxon>
        <taxon>Aminicella</taxon>
    </lineage>
</organism>
<feature type="transmembrane region" description="Helical" evidence="17">
    <location>
        <begin position="345"/>
        <end position="374"/>
    </location>
</feature>
<dbReference type="InterPro" id="IPR050860">
    <property type="entry name" value="FeoB_GTPase"/>
</dbReference>
<feature type="transmembrane region" description="Helical" evidence="17">
    <location>
        <begin position="518"/>
        <end position="536"/>
    </location>
</feature>
<evidence type="ECO:0000256" key="7">
    <source>
        <dbReference type="ARBA" id="ARBA00022741"/>
    </source>
</evidence>
<comment type="similarity">
    <text evidence="17">Belongs to the TRAFAC class TrmE-Era-EngA-EngB-Septin-like GTPase superfamily. FeoB GTPase (TC 9.A.8) family.</text>
</comment>
<feature type="transmembrane region" description="Helical" evidence="17">
    <location>
        <begin position="460"/>
        <end position="480"/>
    </location>
</feature>
<evidence type="ECO:0000256" key="1">
    <source>
        <dbReference type="ARBA" id="ARBA00003926"/>
    </source>
</evidence>
<dbReference type="GO" id="GO:0046872">
    <property type="term" value="F:metal ion binding"/>
    <property type="evidence" value="ECO:0007669"/>
    <property type="project" value="UniProtKB-KW"/>
</dbReference>
<dbReference type="Gene3D" id="3.40.50.300">
    <property type="entry name" value="P-loop containing nucleotide triphosphate hydrolases"/>
    <property type="match status" value="1"/>
</dbReference>
<comment type="caution">
    <text evidence="19">The sequence shown here is derived from an EMBL/GenBank/DDBJ whole genome shotgun (WGS) entry which is preliminary data.</text>
</comment>
<evidence type="ECO:0000256" key="17">
    <source>
        <dbReference type="RuleBase" id="RU362098"/>
    </source>
</evidence>
<feature type="transmembrane region" description="Helical" evidence="17">
    <location>
        <begin position="616"/>
        <end position="635"/>
    </location>
</feature>
<dbReference type="CDD" id="cd01879">
    <property type="entry name" value="FeoB"/>
    <property type="match status" value="1"/>
</dbReference>
<name>A0A4R6QG85_9FIRM</name>
<evidence type="ECO:0000256" key="6">
    <source>
        <dbReference type="ARBA" id="ARBA00022692"/>
    </source>
</evidence>
<dbReference type="Pfam" id="PF17910">
    <property type="entry name" value="FeoB_Cyto"/>
    <property type="match status" value="1"/>
</dbReference>
<dbReference type="InterPro" id="IPR011640">
    <property type="entry name" value="Fe2_transport_prot_B_C"/>
</dbReference>
<feature type="domain" description="FeoB-type G" evidence="18">
    <location>
        <begin position="5"/>
        <end position="166"/>
    </location>
</feature>
<dbReference type="GO" id="GO:0005886">
    <property type="term" value="C:plasma membrane"/>
    <property type="evidence" value="ECO:0007669"/>
    <property type="project" value="UniProtKB-SubCell"/>
</dbReference>
<dbReference type="PANTHER" id="PTHR43185:SF1">
    <property type="entry name" value="FE(2+) TRANSPORTER FEOB"/>
    <property type="match status" value="1"/>
</dbReference>
<evidence type="ECO:0000256" key="3">
    <source>
        <dbReference type="ARBA" id="ARBA00022448"/>
    </source>
</evidence>
<evidence type="ECO:0000259" key="18">
    <source>
        <dbReference type="PROSITE" id="PS51711"/>
    </source>
</evidence>
<dbReference type="InterPro" id="IPR003373">
    <property type="entry name" value="Fe2_transport_prot-B"/>
</dbReference>
<accession>A0A4R6QG85</accession>
<keyword evidence="9 17" id="KW-0408">Iron</keyword>
<keyword evidence="4" id="KW-1003">Cell membrane</keyword>
<keyword evidence="6 17" id="KW-0812">Transmembrane</keyword>
<feature type="binding site" evidence="15">
    <location>
        <begin position="12"/>
        <end position="19"/>
    </location>
    <ligand>
        <name>GTP</name>
        <dbReference type="ChEBI" id="CHEBI:37565"/>
        <label>1</label>
    </ligand>
</feature>
<dbReference type="Pfam" id="PF02421">
    <property type="entry name" value="FeoB_N"/>
    <property type="match status" value="1"/>
</dbReference>
<dbReference type="InterPro" id="IPR027417">
    <property type="entry name" value="P-loop_NTPase"/>
</dbReference>
<keyword evidence="8 17" id="KW-1133">Transmembrane helix</keyword>
<protein>
    <recommendedName>
        <fullName evidence="13 14">Ferrous iron transport protein B</fullName>
    </recommendedName>
</protein>
<feature type="transmembrane region" description="Helical" evidence="17">
    <location>
        <begin position="394"/>
        <end position="417"/>
    </location>
</feature>
<proteinExistence type="inferred from homology"/>
<evidence type="ECO:0000256" key="12">
    <source>
        <dbReference type="ARBA" id="ARBA00023136"/>
    </source>
</evidence>
<keyword evidence="7 15" id="KW-0547">Nucleotide-binding</keyword>
<gene>
    <name evidence="19" type="ORF">EV211_10153</name>
</gene>
<dbReference type="InterPro" id="IPR030389">
    <property type="entry name" value="G_FEOB_dom"/>
</dbReference>
<dbReference type="GO" id="GO:0015093">
    <property type="term" value="F:ferrous iron transmembrane transporter activity"/>
    <property type="evidence" value="ECO:0007669"/>
    <property type="project" value="UniProtKB-UniRule"/>
</dbReference>
<dbReference type="RefSeq" id="WP_133527426.1">
    <property type="nucleotide sequence ID" value="NZ_SNXO01000001.1"/>
</dbReference>
<keyword evidence="5 17" id="KW-0410">Iron transport</keyword>
<keyword evidence="11 15" id="KW-0342">GTP-binding</keyword>
<feature type="binding site" evidence="15">
    <location>
        <begin position="117"/>
        <end position="120"/>
    </location>
    <ligand>
        <name>GTP</name>
        <dbReference type="ChEBI" id="CHEBI:37565"/>
        <label>1</label>
    </ligand>
</feature>
<evidence type="ECO:0000256" key="16">
    <source>
        <dbReference type="PIRSR" id="PIRSR603373-2"/>
    </source>
</evidence>
<dbReference type="Pfam" id="PF07670">
    <property type="entry name" value="Gate"/>
    <property type="match status" value="2"/>
</dbReference>
<feature type="binding site" evidence="16">
    <location>
        <position position="26"/>
    </location>
    <ligand>
        <name>Mg(2+)</name>
        <dbReference type="ChEBI" id="CHEBI:18420"/>
        <label>2</label>
    </ligand>
</feature>
<evidence type="ECO:0000256" key="4">
    <source>
        <dbReference type="ARBA" id="ARBA00022475"/>
    </source>
</evidence>
<keyword evidence="16" id="KW-0479">Metal-binding</keyword>
<feature type="binding site" evidence="16">
    <location>
        <position position="27"/>
    </location>
    <ligand>
        <name>Mg(2+)</name>
        <dbReference type="ChEBI" id="CHEBI:18420"/>
        <label>2</label>
    </ligand>
</feature>
<comment type="caution">
    <text evidence="17">Lacks conserved residue(s) required for the propagation of feature annotation.</text>
</comment>
<comment type="function">
    <text evidence="1 17">Probable transporter of a GTP-driven Fe(2+) uptake system.</text>
</comment>
<dbReference type="Proteomes" id="UP000295500">
    <property type="component" value="Unassembled WGS sequence"/>
</dbReference>
<dbReference type="NCBIfam" id="TIGR00437">
    <property type="entry name" value="feoB"/>
    <property type="match status" value="1"/>
</dbReference>
<dbReference type="Gene3D" id="1.10.287.1770">
    <property type="match status" value="1"/>
</dbReference>
<evidence type="ECO:0000256" key="5">
    <source>
        <dbReference type="ARBA" id="ARBA00022496"/>
    </source>
</evidence>
<evidence type="ECO:0000256" key="9">
    <source>
        <dbReference type="ARBA" id="ARBA00023004"/>
    </source>
</evidence>
<evidence type="ECO:0000256" key="13">
    <source>
        <dbReference type="ARBA" id="ARBA00031200"/>
    </source>
</evidence>
<evidence type="ECO:0000313" key="19">
    <source>
        <dbReference type="EMBL" id="TDP60539.1"/>
    </source>
</evidence>
<evidence type="ECO:0000256" key="8">
    <source>
        <dbReference type="ARBA" id="ARBA00022989"/>
    </source>
</evidence>
<feature type="transmembrane region" description="Helical" evidence="17">
    <location>
        <begin position="647"/>
        <end position="669"/>
    </location>
</feature>
<dbReference type="PANTHER" id="PTHR43185">
    <property type="entry name" value="FERROUS IRON TRANSPORT PROTEIN B"/>
    <property type="match status" value="1"/>
</dbReference>